<dbReference type="EMBL" id="JACICD010000003">
    <property type="protein sequence ID" value="MBB3771518.1"/>
    <property type="molecule type" value="Genomic_DNA"/>
</dbReference>
<reference evidence="1 2" key="1">
    <citation type="submission" date="2020-08" db="EMBL/GenBank/DDBJ databases">
        <title>Genomic Encyclopedia of Type Strains, Phase IV (KMG-IV): sequencing the most valuable type-strain genomes for metagenomic binning, comparative biology and taxonomic classification.</title>
        <authorList>
            <person name="Goeker M."/>
        </authorList>
    </citation>
    <scope>NUCLEOTIDE SEQUENCE [LARGE SCALE GENOMIC DNA]</scope>
    <source>
        <strain evidence="1 2">DSM 5895</strain>
    </source>
</reference>
<sequence length="323" mass="35119">MDPATIASIISSAISYFDKQSDSKWKNEVSSKLDEISSKLDVVIAELNELKVWIVIIDGKVSNVAPSIFKNQVEGNRISIESIAPDVRNGTAPSSQRDALIVAHSLITQAFGSLYDWNQFGFTYYSGVFSGVLTQLYAGSVLRFTKSSMSTIRIGAVEQYFSHAIAASNPKSIEHARLRAIASMDQLRSQANSFLGTAWLSNYDAGSAPSTNDSGKRIPGIPSKYVVTVISGSIDSGFTYSREQKQGPGGKEPVPWFPGLKHFDVGDGESSLIDIRACMDGLTRQFIGYQKNCEALQAHVTAVQNMIDFLANSQILEKDAPEA</sequence>
<protein>
    <submittedName>
        <fullName evidence="1">Uncharacterized protein</fullName>
    </submittedName>
</protein>
<evidence type="ECO:0000313" key="1">
    <source>
        <dbReference type="EMBL" id="MBB3771518.1"/>
    </source>
</evidence>
<name>A0A839Z9X0_9HYPH</name>
<dbReference type="AlphaFoldDB" id="A0A839Z9X0"/>
<proteinExistence type="predicted"/>
<organism evidence="1 2">
    <name type="scientific">Ancylobacter tetraedralis</name>
    <dbReference type="NCBI Taxonomy" id="217068"/>
    <lineage>
        <taxon>Bacteria</taxon>
        <taxon>Pseudomonadati</taxon>
        <taxon>Pseudomonadota</taxon>
        <taxon>Alphaproteobacteria</taxon>
        <taxon>Hyphomicrobiales</taxon>
        <taxon>Xanthobacteraceae</taxon>
        <taxon>Ancylobacter</taxon>
    </lineage>
</organism>
<keyword evidence="2" id="KW-1185">Reference proteome</keyword>
<accession>A0A839Z9X0</accession>
<gene>
    <name evidence="1" type="ORF">FHS55_002117</name>
</gene>
<comment type="caution">
    <text evidence="1">The sequence shown here is derived from an EMBL/GenBank/DDBJ whole genome shotgun (WGS) entry which is preliminary data.</text>
</comment>
<dbReference type="Proteomes" id="UP000533469">
    <property type="component" value="Unassembled WGS sequence"/>
</dbReference>
<dbReference type="RefSeq" id="WP_183189666.1">
    <property type="nucleotide sequence ID" value="NZ_JACICD010000003.1"/>
</dbReference>
<evidence type="ECO:0000313" key="2">
    <source>
        <dbReference type="Proteomes" id="UP000533469"/>
    </source>
</evidence>